<dbReference type="Gene3D" id="3.30.70.1060">
    <property type="entry name" value="Dimeric alpha+beta barrel"/>
    <property type="match status" value="1"/>
</dbReference>
<keyword evidence="4" id="KW-1185">Reference proteome</keyword>
<evidence type="ECO:0000313" key="3">
    <source>
        <dbReference type="EMBL" id="QMW21585.1"/>
    </source>
</evidence>
<dbReference type="RefSeq" id="WP_182294434.1">
    <property type="nucleotide sequence ID" value="NZ_CP059851.1"/>
</dbReference>
<dbReference type="InterPro" id="IPR011008">
    <property type="entry name" value="Dimeric_a/b-barrel"/>
</dbReference>
<evidence type="ECO:0000259" key="2">
    <source>
        <dbReference type="Pfam" id="PF03795"/>
    </source>
</evidence>
<dbReference type="PANTHER" id="PTHR35174">
    <property type="entry name" value="BLL7171 PROTEIN-RELATED"/>
    <property type="match status" value="1"/>
</dbReference>
<dbReference type="EMBL" id="CP059851">
    <property type="protein sequence ID" value="QMW21585.1"/>
    <property type="molecule type" value="Genomic_DNA"/>
</dbReference>
<accession>A0A7G5IDZ3</accession>
<reference evidence="3 4" key="1">
    <citation type="submission" date="2020-07" db="EMBL/GenBank/DDBJ databases">
        <title>Complete genome sequence for Sandaracinobacter sp. M6.</title>
        <authorList>
            <person name="Tang Y."/>
            <person name="Liu Q."/>
            <person name="Guo Z."/>
            <person name="Lei P."/>
            <person name="Huang B."/>
        </authorList>
    </citation>
    <scope>NUCLEOTIDE SEQUENCE [LARGE SCALE GENOMIC DNA]</scope>
    <source>
        <strain evidence="3 4">M6</strain>
    </source>
</reference>
<organism evidence="3 4">
    <name type="scientific">Sandaracinobacteroides saxicola</name>
    <dbReference type="NCBI Taxonomy" id="2759707"/>
    <lineage>
        <taxon>Bacteria</taxon>
        <taxon>Pseudomonadati</taxon>
        <taxon>Pseudomonadota</taxon>
        <taxon>Alphaproteobacteria</taxon>
        <taxon>Sphingomonadales</taxon>
        <taxon>Sphingosinicellaceae</taxon>
        <taxon>Sandaracinobacteroides</taxon>
    </lineage>
</organism>
<dbReference type="SUPFAM" id="SSF54909">
    <property type="entry name" value="Dimeric alpha+beta barrel"/>
    <property type="match status" value="1"/>
</dbReference>
<dbReference type="KEGG" id="sand:H3309_09125"/>
<proteinExistence type="inferred from homology"/>
<comment type="similarity">
    <text evidence="1">Belongs to the YciI family.</text>
</comment>
<sequence>MQYMIMNYVPAAQADGTLNAHGDMDAWIAYTQAMVDAGVMRGGNALKPGTTATTVRLRDGRRDVHDGPYIDSKEELGGYFVIDVADLDEALQWAARNPAAAYGAVEVRPIITA</sequence>
<dbReference type="InterPro" id="IPR005545">
    <property type="entry name" value="YCII"/>
</dbReference>
<gene>
    <name evidence="3" type="ORF">H3309_09125</name>
</gene>
<protein>
    <recommendedName>
        <fullName evidence="2">YCII-related domain-containing protein</fullName>
    </recommendedName>
</protein>
<dbReference type="Pfam" id="PF03795">
    <property type="entry name" value="YCII"/>
    <property type="match status" value="1"/>
</dbReference>
<evidence type="ECO:0000313" key="4">
    <source>
        <dbReference type="Proteomes" id="UP000515292"/>
    </source>
</evidence>
<name>A0A7G5IDZ3_9SPHN</name>
<dbReference type="Proteomes" id="UP000515292">
    <property type="component" value="Chromosome"/>
</dbReference>
<dbReference type="PANTHER" id="PTHR35174:SF3">
    <property type="entry name" value="BLL7171 PROTEIN"/>
    <property type="match status" value="1"/>
</dbReference>
<evidence type="ECO:0000256" key="1">
    <source>
        <dbReference type="ARBA" id="ARBA00007689"/>
    </source>
</evidence>
<feature type="domain" description="YCII-related" evidence="2">
    <location>
        <begin position="1"/>
        <end position="111"/>
    </location>
</feature>
<dbReference type="AlphaFoldDB" id="A0A7G5IDZ3"/>